<reference evidence="3 4" key="1">
    <citation type="journal article" date="2016" name="Nat. Commun.">
        <title>Thousands of microbial genomes shed light on interconnected biogeochemical processes in an aquifer system.</title>
        <authorList>
            <person name="Anantharaman K."/>
            <person name="Brown C.T."/>
            <person name="Hug L.A."/>
            <person name="Sharon I."/>
            <person name="Castelle C.J."/>
            <person name="Probst A.J."/>
            <person name="Thomas B.C."/>
            <person name="Singh A."/>
            <person name="Wilkins M.J."/>
            <person name="Karaoz U."/>
            <person name="Brodie E.L."/>
            <person name="Williams K.H."/>
            <person name="Hubbard S.S."/>
            <person name="Banfield J.F."/>
        </authorList>
    </citation>
    <scope>NUCLEOTIDE SEQUENCE [LARGE SCALE GENOMIC DNA]</scope>
</reference>
<evidence type="ECO:0000313" key="4">
    <source>
        <dbReference type="Proteomes" id="UP000177810"/>
    </source>
</evidence>
<accession>A0A1G2F333</accession>
<protein>
    <recommendedName>
        <fullName evidence="5">Bacterial spore germination immunoglobulin-like domain-containing protein</fullName>
    </recommendedName>
</protein>
<organism evidence="3 4">
    <name type="scientific">Candidatus Portnoybacteria bacterium RBG_13_40_8</name>
    <dbReference type="NCBI Taxonomy" id="1801990"/>
    <lineage>
        <taxon>Bacteria</taxon>
        <taxon>Candidatus Portnoyibacteriota</taxon>
    </lineage>
</organism>
<dbReference type="InterPro" id="IPR018911">
    <property type="entry name" value="Gmad2_Ig-like_dom"/>
</dbReference>
<dbReference type="EMBL" id="MHMT01000018">
    <property type="protein sequence ID" value="OGZ32496.1"/>
    <property type="molecule type" value="Genomic_DNA"/>
</dbReference>
<comment type="caution">
    <text evidence="3">The sequence shown here is derived from an EMBL/GenBank/DDBJ whole genome shotgun (WGS) entry which is preliminary data.</text>
</comment>
<evidence type="ECO:0000313" key="3">
    <source>
        <dbReference type="EMBL" id="OGZ32496.1"/>
    </source>
</evidence>
<dbReference type="Proteomes" id="UP000177810">
    <property type="component" value="Unassembled WGS sequence"/>
</dbReference>
<feature type="domain" description="GerMN" evidence="1">
    <location>
        <begin position="172"/>
        <end position="291"/>
    </location>
</feature>
<evidence type="ECO:0000259" key="1">
    <source>
        <dbReference type="Pfam" id="PF10646"/>
    </source>
</evidence>
<dbReference type="Pfam" id="PF10648">
    <property type="entry name" value="Gmad2"/>
    <property type="match status" value="1"/>
</dbReference>
<dbReference type="InterPro" id="IPR019606">
    <property type="entry name" value="GerMN"/>
</dbReference>
<name>A0A1G2F333_9BACT</name>
<proteinExistence type="predicted"/>
<dbReference type="Pfam" id="PF10646">
    <property type="entry name" value="Germane"/>
    <property type="match status" value="1"/>
</dbReference>
<dbReference type="AlphaFoldDB" id="A0A1G2F333"/>
<sequence>MKKALIILIILVIAAGVWFIVSKPKSPEPVVCTTDAKLCSDGSSVSRTAPNCDFAPCPKEDLIVVESPIANEEISSPLIIKGRARGFWFFEASFPVKLMDANGKVIGVIAATAKDDWMTSEFVSFEAKLIFSAPGTQKGFLVFEKDNPSGLPENADELRMPILFKQGRGVSLYYYNPDLDKDETDNTMCSRNGLVSVKRTIPITQTPIQDTIKLLLKGELTQVERDNGLTTEYPLEGFSLKSASLREGVLTLTFDDLLSKSSGGSCRAGILWFQIEATAKQFSEVKQVRFLPEELFQP</sequence>
<dbReference type="STRING" id="1801990.A2V69_02200"/>
<feature type="domain" description="Bacterial spore germination immunoglobulin-like" evidence="2">
    <location>
        <begin position="63"/>
        <end position="149"/>
    </location>
</feature>
<evidence type="ECO:0000259" key="2">
    <source>
        <dbReference type="Pfam" id="PF10648"/>
    </source>
</evidence>
<gene>
    <name evidence="3" type="ORF">A2V69_02200</name>
</gene>
<dbReference type="CDD" id="cd18773">
    <property type="entry name" value="PDC1_HK_sensor"/>
    <property type="match status" value="1"/>
</dbReference>
<evidence type="ECO:0008006" key="5">
    <source>
        <dbReference type="Google" id="ProtNLM"/>
    </source>
</evidence>